<keyword evidence="4" id="KW-1185">Reference proteome</keyword>
<feature type="signal peptide" evidence="1">
    <location>
        <begin position="1"/>
        <end position="19"/>
    </location>
</feature>
<keyword evidence="1" id="KW-0732">Signal</keyword>
<dbReference type="Pfam" id="PF11790">
    <property type="entry name" value="Glyco_hydro_cc"/>
    <property type="match status" value="1"/>
</dbReference>
<evidence type="ECO:0000313" key="4">
    <source>
        <dbReference type="Proteomes" id="UP000054516"/>
    </source>
</evidence>
<reference evidence="3" key="1">
    <citation type="submission" date="2016-03" db="EMBL/GenBank/DDBJ databases">
        <title>Draft genome sequence of Rosellinia necatrix.</title>
        <authorList>
            <person name="Kanematsu S."/>
        </authorList>
    </citation>
    <scope>NUCLEOTIDE SEQUENCE [LARGE SCALE GENOMIC DNA]</scope>
    <source>
        <strain evidence="3">W97</strain>
    </source>
</reference>
<sequence>MHRRSLAVLAAVLSAAAHAQTPGTRSDKRGLVFVPSKDHPEDNEVWVRDGSDLTWYYNYSPSPAPAYAGQAQGDFEFVPMLFGSIDDTSFLDTVTGLLDGGRNVTHVLTFNEPDGSTQTGGSNLYPWKAAQVWVDNIIPLQAKGVKAGLPGCTGGPGGIPWLREFLGNCSQLISTGGTQRNCSYDFVSIHWYGNFEGLASHLGEYSAAFPNKTQWITEYNFDHQDLATTQGFYRTSAEYFDRLDSVARYSYFGSFRSRVSNVGPNAVMLSNGGELTDIGSWYLGGAATGVDPQSGRAARGRASLLLAFASALVGGLFVL</sequence>
<dbReference type="PANTHER" id="PTHR34154:SF3">
    <property type="entry name" value="ALKALI-SENSITIVE LINKAGE PROTEIN 1"/>
    <property type="match status" value="1"/>
</dbReference>
<evidence type="ECO:0000259" key="2">
    <source>
        <dbReference type="Pfam" id="PF11790"/>
    </source>
</evidence>
<feature type="chain" id="PRO_5010740963" evidence="1">
    <location>
        <begin position="20"/>
        <end position="319"/>
    </location>
</feature>
<dbReference type="PANTHER" id="PTHR34154">
    <property type="entry name" value="ALKALI-SENSITIVE LINKAGE PROTEIN 1"/>
    <property type="match status" value="1"/>
</dbReference>
<dbReference type="AlphaFoldDB" id="A0A1W2TFY4"/>
<dbReference type="FunFam" id="3.20.20.80:FF:000207">
    <property type="entry name" value="Glycoside hydrolase family 128 protein"/>
    <property type="match status" value="1"/>
</dbReference>
<proteinExistence type="predicted"/>
<protein>
    <submittedName>
        <fullName evidence="3">Putative glycoside catalytic core protein</fullName>
    </submittedName>
</protein>
<accession>A0A1W2TFY4</accession>
<dbReference type="GO" id="GO:0009277">
    <property type="term" value="C:fungal-type cell wall"/>
    <property type="evidence" value="ECO:0007669"/>
    <property type="project" value="TreeGrafter"/>
</dbReference>
<evidence type="ECO:0000313" key="3">
    <source>
        <dbReference type="EMBL" id="GAP86989.1"/>
    </source>
</evidence>
<name>A0A1W2TFY4_ROSNE</name>
<dbReference type="GO" id="GO:0071966">
    <property type="term" value="P:fungal-type cell wall polysaccharide metabolic process"/>
    <property type="evidence" value="ECO:0007669"/>
    <property type="project" value="TreeGrafter"/>
</dbReference>
<dbReference type="SUPFAM" id="SSF51445">
    <property type="entry name" value="(Trans)glycosidases"/>
    <property type="match status" value="1"/>
</dbReference>
<feature type="domain" description="Asl1-like glycosyl hydrolase catalytic" evidence="2">
    <location>
        <begin position="31"/>
        <end position="282"/>
    </location>
</feature>
<dbReference type="Proteomes" id="UP000054516">
    <property type="component" value="Unassembled WGS sequence"/>
</dbReference>
<dbReference type="OrthoDB" id="43654at2759"/>
<organism evidence="3">
    <name type="scientific">Rosellinia necatrix</name>
    <name type="common">White root-rot fungus</name>
    <dbReference type="NCBI Taxonomy" id="77044"/>
    <lineage>
        <taxon>Eukaryota</taxon>
        <taxon>Fungi</taxon>
        <taxon>Dikarya</taxon>
        <taxon>Ascomycota</taxon>
        <taxon>Pezizomycotina</taxon>
        <taxon>Sordariomycetes</taxon>
        <taxon>Xylariomycetidae</taxon>
        <taxon>Xylariales</taxon>
        <taxon>Xylariaceae</taxon>
        <taxon>Rosellinia</taxon>
    </lineage>
</organism>
<dbReference type="InterPro" id="IPR017853">
    <property type="entry name" value="GH"/>
</dbReference>
<evidence type="ECO:0000256" key="1">
    <source>
        <dbReference type="SAM" id="SignalP"/>
    </source>
</evidence>
<gene>
    <name evidence="3" type="ORF">SAMD00023353_2401460</name>
</gene>
<dbReference type="InterPro" id="IPR053183">
    <property type="entry name" value="ASL1"/>
</dbReference>
<dbReference type="Gene3D" id="3.20.20.80">
    <property type="entry name" value="Glycosidases"/>
    <property type="match status" value="1"/>
</dbReference>
<dbReference type="OMA" id="WYDNFAG"/>
<dbReference type="STRING" id="77044.A0A1W2TFY4"/>
<dbReference type="EMBL" id="DF977469">
    <property type="protein sequence ID" value="GAP86989.1"/>
    <property type="molecule type" value="Genomic_DNA"/>
</dbReference>
<dbReference type="InterPro" id="IPR024655">
    <property type="entry name" value="Asl1_glyco_hydro_catalytic"/>
</dbReference>